<dbReference type="CDD" id="cd17039">
    <property type="entry name" value="Ubl_ubiquitin_like"/>
    <property type="match status" value="1"/>
</dbReference>
<dbReference type="InterPro" id="IPR029071">
    <property type="entry name" value="Ubiquitin-like_domsf"/>
</dbReference>
<evidence type="ECO:0000259" key="1">
    <source>
        <dbReference type="PROSITE" id="PS50053"/>
    </source>
</evidence>
<dbReference type="STRING" id="303518.ENSPNYP00000028685"/>
<dbReference type="Ensembl" id="ENSPNYT00000029383.1">
    <property type="protein sequence ID" value="ENSPNYP00000028685.1"/>
    <property type="gene ID" value="ENSPNYG00000021602.1"/>
</dbReference>
<feature type="domain" description="Ubiquitin-like" evidence="1">
    <location>
        <begin position="31"/>
        <end position="84"/>
    </location>
</feature>
<reference evidence="2" key="1">
    <citation type="submission" date="2023-09" db="UniProtKB">
        <authorList>
            <consortium name="Ensembl"/>
        </authorList>
    </citation>
    <scope>IDENTIFICATION</scope>
</reference>
<evidence type="ECO:0000313" key="2">
    <source>
        <dbReference type="Ensembl" id="ENSPNYP00000028685.1"/>
    </source>
</evidence>
<name>A0A3B4H0H5_9CICH</name>
<organism evidence="2">
    <name type="scientific">Pundamilia nyererei</name>
    <dbReference type="NCBI Taxonomy" id="303518"/>
    <lineage>
        <taxon>Eukaryota</taxon>
        <taxon>Metazoa</taxon>
        <taxon>Chordata</taxon>
        <taxon>Craniata</taxon>
        <taxon>Vertebrata</taxon>
        <taxon>Euteleostomi</taxon>
        <taxon>Actinopterygii</taxon>
        <taxon>Neopterygii</taxon>
        <taxon>Teleostei</taxon>
        <taxon>Neoteleostei</taxon>
        <taxon>Acanthomorphata</taxon>
        <taxon>Ovalentaria</taxon>
        <taxon>Cichlomorphae</taxon>
        <taxon>Cichliformes</taxon>
        <taxon>Cichlidae</taxon>
        <taxon>African cichlids</taxon>
        <taxon>Pseudocrenilabrinae</taxon>
        <taxon>Haplochromini</taxon>
        <taxon>Pundamilia</taxon>
    </lineage>
</organism>
<dbReference type="AlphaFoldDB" id="A0A3B4H0H5"/>
<dbReference type="GeneTree" id="ENSGT00940000177580"/>
<protein>
    <recommendedName>
        <fullName evidence="1">Ubiquitin-like domain-containing protein</fullName>
    </recommendedName>
</protein>
<dbReference type="Gene3D" id="3.10.20.90">
    <property type="entry name" value="Phosphatidylinositol 3-kinase Catalytic Subunit, Chain A, domain 1"/>
    <property type="match status" value="1"/>
</dbReference>
<sequence length="89" mass="9799">AGKIRLKVNGPRGEEKIVDICDNMDQMKALTVMELKSKIAKALVIIGEMRVVFRTKPLEDKALLVSYGIKHMSVIHTLLMLPGGGDRPA</sequence>
<dbReference type="SUPFAM" id="SSF54236">
    <property type="entry name" value="Ubiquitin-like"/>
    <property type="match status" value="1"/>
</dbReference>
<proteinExistence type="predicted"/>
<accession>A0A3B4H0H5</accession>
<dbReference type="PROSITE" id="PS50053">
    <property type="entry name" value="UBIQUITIN_2"/>
    <property type="match status" value="1"/>
</dbReference>
<dbReference type="InterPro" id="IPR000626">
    <property type="entry name" value="Ubiquitin-like_dom"/>
</dbReference>